<keyword evidence="2" id="KW-1185">Reference proteome</keyword>
<accession>A0AAN9MRV9</accession>
<dbReference type="Proteomes" id="UP001367508">
    <property type="component" value="Unassembled WGS sequence"/>
</dbReference>
<proteinExistence type="predicted"/>
<gene>
    <name evidence="1" type="ORF">VNO77_01447</name>
</gene>
<dbReference type="AlphaFoldDB" id="A0AAN9MRV9"/>
<comment type="caution">
    <text evidence="1">The sequence shown here is derived from an EMBL/GenBank/DDBJ whole genome shotgun (WGS) entry which is preliminary data.</text>
</comment>
<organism evidence="1 2">
    <name type="scientific">Canavalia gladiata</name>
    <name type="common">Sword bean</name>
    <name type="synonym">Dolichos gladiatus</name>
    <dbReference type="NCBI Taxonomy" id="3824"/>
    <lineage>
        <taxon>Eukaryota</taxon>
        <taxon>Viridiplantae</taxon>
        <taxon>Streptophyta</taxon>
        <taxon>Embryophyta</taxon>
        <taxon>Tracheophyta</taxon>
        <taxon>Spermatophyta</taxon>
        <taxon>Magnoliopsida</taxon>
        <taxon>eudicotyledons</taxon>
        <taxon>Gunneridae</taxon>
        <taxon>Pentapetalae</taxon>
        <taxon>rosids</taxon>
        <taxon>fabids</taxon>
        <taxon>Fabales</taxon>
        <taxon>Fabaceae</taxon>
        <taxon>Papilionoideae</taxon>
        <taxon>50 kb inversion clade</taxon>
        <taxon>NPAAA clade</taxon>
        <taxon>indigoferoid/millettioid clade</taxon>
        <taxon>Phaseoleae</taxon>
        <taxon>Canavalia</taxon>
    </lineage>
</organism>
<evidence type="ECO:0000313" key="1">
    <source>
        <dbReference type="EMBL" id="KAK7359487.1"/>
    </source>
</evidence>
<protein>
    <submittedName>
        <fullName evidence="1">Uncharacterized protein</fullName>
    </submittedName>
</protein>
<dbReference type="EMBL" id="JAYMYQ010000001">
    <property type="protein sequence ID" value="KAK7359487.1"/>
    <property type="molecule type" value="Genomic_DNA"/>
</dbReference>
<reference evidence="1 2" key="1">
    <citation type="submission" date="2024-01" db="EMBL/GenBank/DDBJ databases">
        <title>The genomes of 5 underutilized Papilionoideae crops provide insights into root nodulation and disease resistanc.</title>
        <authorList>
            <person name="Jiang F."/>
        </authorList>
    </citation>
    <scope>NUCLEOTIDE SEQUENCE [LARGE SCALE GENOMIC DNA]</scope>
    <source>
        <strain evidence="1">LVBAO_FW01</strain>
        <tissue evidence="1">Leaves</tissue>
    </source>
</reference>
<sequence length="94" mass="10835">MILLRCIDEYNLLCMFFDLKLHATWVEMVFCGRYELGSAQDLPLQCDFWALYVGLVGALYFQYFGDCINVVCATICYSILQEVCLVRNKIILTG</sequence>
<name>A0AAN9MRV9_CANGL</name>
<evidence type="ECO:0000313" key="2">
    <source>
        <dbReference type="Proteomes" id="UP001367508"/>
    </source>
</evidence>